<dbReference type="EMBL" id="CP009933">
    <property type="protein sequence ID" value="AKA67975.1"/>
    <property type="molecule type" value="Genomic_DNA"/>
</dbReference>
<dbReference type="Gene3D" id="3.40.50.300">
    <property type="entry name" value="P-loop containing nucleotide triphosphate hydrolases"/>
    <property type="match status" value="1"/>
</dbReference>
<dbReference type="Pfam" id="PF00005">
    <property type="entry name" value="ABC_tran"/>
    <property type="match status" value="1"/>
</dbReference>
<keyword evidence="3" id="KW-0547">Nucleotide-binding</keyword>
<dbReference type="SUPFAM" id="SSF52540">
    <property type="entry name" value="P-loop containing nucleoside triphosphate hydrolases"/>
    <property type="match status" value="1"/>
</dbReference>
<organism evidence="6 7">
    <name type="scientific">Clostridium scatologenes</name>
    <dbReference type="NCBI Taxonomy" id="1548"/>
    <lineage>
        <taxon>Bacteria</taxon>
        <taxon>Bacillati</taxon>
        <taxon>Bacillota</taxon>
        <taxon>Clostridia</taxon>
        <taxon>Eubacteriales</taxon>
        <taxon>Clostridiaceae</taxon>
        <taxon>Clostridium</taxon>
    </lineage>
</organism>
<evidence type="ECO:0000256" key="1">
    <source>
        <dbReference type="ARBA" id="ARBA00005417"/>
    </source>
</evidence>
<dbReference type="Proteomes" id="UP000033115">
    <property type="component" value="Chromosome"/>
</dbReference>
<dbReference type="SMART" id="SM00382">
    <property type="entry name" value="AAA"/>
    <property type="match status" value="1"/>
</dbReference>
<evidence type="ECO:0000259" key="5">
    <source>
        <dbReference type="PROSITE" id="PS50893"/>
    </source>
</evidence>
<comment type="similarity">
    <text evidence="1">Belongs to the ABC transporter superfamily.</text>
</comment>
<evidence type="ECO:0000256" key="4">
    <source>
        <dbReference type="ARBA" id="ARBA00022840"/>
    </source>
</evidence>
<keyword evidence="2" id="KW-0813">Transport</keyword>
<dbReference type="STRING" id="1548.CSCA_0850"/>
<evidence type="ECO:0000313" key="7">
    <source>
        <dbReference type="Proteomes" id="UP000033115"/>
    </source>
</evidence>
<evidence type="ECO:0000313" key="6">
    <source>
        <dbReference type="EMBL" id="AKA67975.1"/>
    </source>
</evidence>
<dbReference type="AlphaFoldDB" id="A0A0E3M7S2"/>
<evidence type="ECO:0000256" key="3">
    <source>
        <dbReference type="ARBA" id="ARBA00022741"/>
    </source>
</evidence>
<dbReference type="CDD" id="cd03264">
    <property type="entry name" value="ABC_drug_resistance_like"/>
    <property type="match status" value="1"/>
</dbReference>
<dbReference type="GO" id="GO:0016887">
    <property type="term" value="F:ATP hydrolysis activity"/>
    <property type="evidence" value="ECO:0007669"/>
    <property type="project" value="InterPro"/>
</dbReference>
<accession>A0A0E3M7S2</accession>
<evidence type="ECO:0000256" key="2">
    <source>
        <dbReference type="ARBA" id="ARBA00022448"/>
    </source>
</evidence>
<keyword evidence="4" id="KW-0067">ATP-binding</keyword>
<dbReference type="PROSITE" id="PS00211">
    <property type="entry name" value="ABC_TRANSPORTER_1"/>
    <property type="match status" value="1"/>
</dbReference>
<dbReference type="InterPro" id="IPR003593">
    <property type="entry name" value="AAA+_ATPase"/>
</dbReference>
<dbReference type="InterPro" id="IPR003439">
    <property type="entry name" value="ABC_transporter-like_ATP-bd"/>
</dbReference>
<sequence length="300" mass="34011">MKDIIAFENVCKIYNKEFYALNNVNLKIGDGMFGLLGPNGAGKSTLMKSLITLIMPDKGRIMVDGYDTKTHSLEVRDIVGYLPQDFSIYPNLTAFEFLDYMGQINNIGSRKTRNRKIEEVLNKVNLWEARNKKVGGFSGGMKRRLGIANAILKDPKILIVDEPTAGLDPEERVRFRMLLVELSKQKCVILSTHIVEDISSSCERIALLNKGSIEYLGSPIDFILKAKGKVREFKVLSDEEILKLKDKYEVISVKRTSSGKFLRVVGEDFQKEGYGIDMEPNLEDAYMYFMKYGKGENNYA</sequence>
<proteinExistence type="inferred from homology"/>
<protein>
    <submittedName>
        <fullName evidence="6">ABC transporter related protein</fullName>
    </submittedName>
</protein>
<name>A0A0E3M7S2_CLOSL</name>
<dbReference type="InterPro" id="IPR027417">
    <property type="entry name" value="P-loop_NTPase"/>
</dbReference>
<dbReference type="InterPro" id="IPR017871">
    <property type="entry name" value="ABC_transporter-like_CS"/>
</dbReference>
<keyword evidence="7" id="KW-1185">Reference proteome</keyword>
<feature type="domain" description="ABC transporter" evidence="5">
    <location>
        <begin position="5"/>
        <end position="235"/>
    </location>
</feature>
<dbReference type="RefSeq" id="WP_029162758.1">
    <property type="nucleotide sequence ID" value="NZ_CP009933.1"/>
</dbReference>
<dbReference type="PROSITE" id="PS50893">
    <property type="entry name" value="ABC_TRANSPORTER_2"/>
    <property type="match status" value="1"/>
</dbReference>
<dbReference type="GO" id="GO:0005524">
    <property type="term" value="F:ATP binding"/>
    <property type="evidence" value="ECO:0007669"/>
    <property type="project" value="UniProtKB-KW"/>
</dbReference>
<dbReference type="KEGG" id="csq:CSCA_0850"/>
<dbReference type="PANTHER" id="PTHR43335">
    <property type="entry name" value="ABC TRANSPORTER, ATP-BINDING PROTEIN"/>
    <property type="match status" value="1"/>
</dbReference>
<gene>
    <name evidence="6" type="ORF">CSCA_0850</name>
</gene>
<reference evidence="6 7" key="1">
    <citation type="journal article" date="2015" name="J. Biotechnol.">
        <title>Complete genome sequence of a malodorant-producing acetogen, Clostridium scatologenes ATCC 25775(T).</title>
        <authorList>
            <person name="Zhu Z."/>
            <person name="Guo T."/>
            <person name="Zheng H."/>
            <person name="Song T."/>
            <person name="Ouyang P."/>
            <person name="Xie J."/>
        </authorList>
    </citation>
    <scope>NUCLEOTIDE SEQUENCE [LARGE SCALE GENOMIC DNA]</scope>
    <source>
        <strain evidence="6 7">ATCC 25775</strain>
    </source>
</reference>
<dbReference type="HOGENOM" id="CLU_000604_1_2_9"/>
<dbReference type="PANTHER" id="PTHR43335:SF2">
    <property type="entry name" value="ABC TRANSPORTER, ATP-BINDING PROTEIN"/>
    <property type="match status" value="1"/>
</dbReference>